<dbReference type="SMART" id="SM00710">
    <property type="entry name" value="PbH1"/>
    <property type="match status" value="6"/>
</dbReference>
<dbReference type="InterPro" id="IPR051801">
    <property type="entry name" value="GH28_Enzymes"/>
</dbReference>
<keyword evidence="5 7" id="KW-0326">Glycosidase</keyword>
<comment type="similarity">
    <text evidence="1 7">Belongs to the glycosyl hydrolase 28 family.</text>
</comment>
<dbReference type="GO" id="GO:0071555">
    <property type="term" value="P:cell wall organization"/>
    <property type="evidence" value="ECO:0007669"/>
    <property type="project" value="UniProtKB-KW"/>
</dbReference>
<dbReference type="STRING" id="1890683.A0A427YDM6"/>
<evidence type="ECO:0008006" key="10">
    <source>
        <dbReference type="Google" id="ProtNLM"/>
    </source>
</evidence>
<name>A0A427YDM6_9TREE</name>
<keyword evidence="6" id="KW-0961">Cell wall biogenesis/degradation</keyword>
<dbReference type="Proteomes" id="UP000279259">
    <property type="component" value="Unassembled WGS sequence"/>
</dbReference>
<keyword evidence="9" id="KW-1185">Reference proteome</keyword>
<evidence type="ECO:0000256" key="5">
    <source>
        <dbReference type="ARBA" id="ARBA00023295"/>
    </source>
</evidence>
<dbReference type="OrthoDB" id="2580040at2759"/>
<dbReference type="InterPro" id="IPR012334">
    <property type="entry name" value="Pectin_lyas_fold"/>
</dbReference>
<dbReference type="InterPro" id="IPR000743">
    <property type="entry name" value="Glyco_hydro_28"/>
</dbReference>
<keyword evidence="3" id="KW-0677">Repeat</keyword>
<keyword evidence="2" id="KW-0732">Signal</keyword>
<dbReference type="InterPro" id="IPR006626">
    <property type="entry name" value="PbH1"/>
</dbReference>
<protein>
    <recommendedName>
        <fullName evidence="10">Pectate lyase superfamily protein domain-containing protein</fullName>
    </recommendedName>
</protein>
<keyword evidence="4 7" id="KW-0378">Hydrolase</keyword>
<sequence>MSYFDPLDYGAKADGENVDTVACQAAIDAAYANGGGTIIFRSGKQVLAGSLILKDNVWIYMEPGSTLKCSGNWEDITERFDEGWVNTGCPGSGKFISTKEGTVNVGITGSGTIDGSGLLYMKSSEFALDSYDPYRPFLLFLVGVKGVTIRDVTLKDSAFWNLRVSACEDVILHGVRIRGDLRIKNCDGIDIDACKRVRISDCDVSCPDDAISIKACREFQSYGACEDIVITNCTLESRSSAIVVGVDAMQPIRNVTCTNCVVRNSHRGLSVNLGEGADFENFLFSDMIVETRVYKNWWWGAGEPIYVSVAPWVKDVIGACRNIRFRNILCRSECGAFLHAEKLGLASDIVLENVKLDLSVWAGEVEPRYDYRPTYEGDYAGMVDGPKEGIAGIHLENIKGVVIKGCEVRWSTNPDSRYSNAIWARGCEDVKIVDFEGQAAKAGIAAIDMM</sequence>
<dbReference type="PANTHER" id="PTHR31339">
    <property type="entry name" value="PECTIN LYASE-RELATED"/>
    <property type="match status" value="1"/>
</dbReference>
<dbReference type="Gene3D" id="2.160.20.10">
    <property type="entry name" value="Single-stranded right-handed beta-helix, Pectin lyase-like"/>
    <property type="match status" value="1"/>
</dbReference>
<dbReference type="PANTHER" id="PTHR31339:SF9">
    <property type="entry name" value="PLASMIN AND FIBRONECTIN-BINDING PROTEIN A"/>
    <property type="match status" value="1"/>
</dbReference>
<accession>A0A427YDM6</accession>
<dbReference type="EMBL" id="RSCD01000014">
    <property type="protein sequence ID" value="RSH89186.1"/>
    <property type="molecule type" value="Genomic_DNA"/>
</dbReference>
<reference evidence="8 9" key="1">
    <citation type="submission" date="2018-11" db="EMBL/GenBank/DDBJ databases">
        <title>Genome sequence of Saitozyma podzolica DSM 27192.</title>
        <authorList>
            <person name="Aliyu H."/>
            <person name="Gorte O."/>
            <person name="Ochsenreither K."/>
        </authorList>
    </citation>
    <scope>NUCLEOTIDE SEQUENCE [LARGE SCALE GENOMIC DNA]</scope>
    <source>
        <strain evidence="8 9">DSM 27192</strain>
    </source>
</reference>
<comment type="caution">
    <text evidence="8">The sequence shown here is derived from an EMBL/GenBank/DDBJ whole genome shotgun (WGS) entry which is preliminary data.</text>
</comment>
<evidence type="ECO:0000256" key="3">
    <source>
        <dbReference type="ARBA" id="ARBA00022737"/>
    </source>
</evidence>
<evidence type="ECO:0000256" key="4">
    <source>
        <dbReference type="ARBA" id="ARBA00022801"/>
    </source>
</evidence>
<dbReference type="AlphaFoldDB" id="A0A427YDM6"/>
<evidence type="ECO:0000256" key="6">
    <source>
        <dbReference type="ARBA" id="ARBA00023316"/>
    </source>
</evidence>
<evidence type="ECO:0000256" key="2">
    <source>
        <dbReference type="ARBA" id="ARBA00022729"/>
    </source>
</evidence>
<evidence type="ECO:0000313" key="8">
    <source>
        <dbReference type="EMBL" id="RSH89186.1"/>
    </source>
</evidence>
<gene>
    <name evidence="8" type="ORF">EHS25_002298</name>
</gene>
<proteinExistence type="inferred from homology"/>
<evidence type="ECO:0000256" key="7">
    <source>
        <dbReference type="RuleBase" id="RU361169"/>
    </source>
</evidence>
<dbReference type="Pfam" id="PF00295">
    <property type="entry name" value="Glyco_hydro_28"/>
    <property type="match status" value="1"/>
</dbReference>
<dbReference type="GO" id="GO:0045490">
    <property type="term" value="P:pectin catabolic process"/>
    <property type="evidence" value="ECO:0007669"/>
    <property type="project" value="UniProtKB-ARBA"/>
</dbReference>
<dbReference type="SUPFAM" id="SSF51126">
    <property type="entry name" value="Pectin lyase-like"/>
    <property type="match status" value="1"/>
</dbReference>
<dbReference type="GO" id="GO:0004650">
    <property type="term" value="F:polygalacturonase activity"/>
    <property type="evidence" value="ECO:0007669"/>
    <property type="project" value="InterPro"/>
</dbReference>
<organism evidence="8 9">
    <name type="scientific">Saitozyma podzolica</name>
    <dbReference type="NCBI Taxonomy" id="1890683"/>
    <lineage>
        <taxon>Eukaryota</taxon>
        <taxon>Fungi</taxon>
        <taxon>Dikarya</taxon>
        <taxon>Basidiomycota</taxon>
        <taxon>Agaricomycotina</taxon>
        <taxon>Tremellomycetes</taxon>
        <taxon>Tremellales</taxon>
        <taxon>Trimorphomycetaceae</taxon>
        <taxon>Saitozyma</taxon>
    </lineage>
</organism>
<evidence type="ECO:0000256" key="1">
    <source>
        <dbReference type="ARBA" id="ARBA00008834"/>
    </source>
</evidence>
<evidence type="ECO:0000313" key="9">
    <source>
        <dbReference type="Proteomes" id="UP000279259"/>
    </source>
</evidence>
<dbReference type="InterPro" id="IPR011050">
    <property type="entry name" value="Pectin_lyase_fold/virulence"/>
</dbReference>